<dbReference type="Gene3D" id="4.10.280.10">
    <property type="entry name" value="Helix-loop-helix DNA-binding domain"/>
    <property type="match status" value="1"/>
</dbReference>
<dbReference type="SMART" id="SM00353">
    <property type="entry name" value="HLH"/>
    <property type="match status" value="1"/>
</dbReference>
<gene>
    <name evidence="6" type="ORF">KP509_08G068100</name>
</gene>
<comment type="caution">
    <text evidence="6">The sequence shown here is derived from an EMBL/GenBank/DDBJ whole genome shotgun (WGS) entry which is preliminary data.</text>
</comment>
<dbReference type="OrthoDB" id="690068at2759"/>
<evidence type="ECO:0000256" key="4">
    <source>
        <dbReference type="ARBA" id="ARBA00023242"/>
    </source>
</evidence>
<name>A0A8T2UD55_CERRI</name>
<keyword evidence="4" id="KW-0539">Nucleus</keyword>
<evidence type="ECO:0000313" key="6">
    <source>
        <dbReference type="EMBL" id="KAH7431816.1"/>
    </source>
</evidence>
<feature type="domain" description="BHLH" evidence="5">
    <location>
        <begin position="236"/>
        <end position="285"/>
    </location>
</feature>
<dbReference type="Pfam" id="PF22754">
    <property type="entry name" value="bHLH-TF_ACT-like_plant"/>
    <property type="match status" value="1"/>
</dbReference>
<dbReference type="InterPro" id="IPR036638">
    <property type="entry name" value="HLH_DNA-bd_sf"/>
</dbReference>
<evidence type="ECO:0000256" key="1">
    <source>
        <dbReference type="ARBA" id="ARBA00004123"/>
    </source>
</evidence>
<comment type="subcellular location">
    <subcellularLocation>
        <location evidence="1">Nucleus</location>
    </subcellularLocation>
</comment>
<dbReference type="PANTHER" id="PTHR45959">
    <property type="entry name" value="BHLH TRANSCRIPTION FACTOR"/>
    <property type="match status" value="1"/>
</dbReference>
<accession>A0A8T2UD55</accession>
<reference evidence="6" key="1">
    <citation type="submission" date="2021-08" db="EMBL/GenBank/DDBJ databases">
        <title>WGS assembly of Ceratopteris richardii.</title>
        <authorList>
            <person name="Marchant D.B."/>
            <person name="Chen G."/>
            <person name="Jenkins J."/>
            <person name="Shu S."/>
            <person name="Leebens-Mack J."/>
            <person name="Grimwood J."/>
            <person name="Schmutz J."/>
            <person name="Soltis P."/>
            <person name="Soltis D."/>
            <person name="Chen Z.-H."/>
        </authorList>
    </citation>
    <scope>NUCLEOTIDE SEQUENCE</scope>
    <source>
        <strain evidence="6">Whitten #5841</strain>
        <tissue evidence="6">Leaf</tissue>
    </source>
</reference>
<dbReference type="InterPro" id="IPR011598">
    <property type="entry name" value="bHLH_dom"/>
</dbReference>
<sequence>MDSSPDPSHCRYDSWNGRYDSRVNSHRSHLEPDMGQACAIFAGTDDLSKLVASSYSMSARVDHKPICSRKSSPPRSQKSIKDAAKTLSGLVFSDAKSEATSWNISFAGSRFANSAGSYNVFSSTGDEKRGSGDSFKQEQMQIIQDILISVDKGLLDIDVQQSSLSNVSRKNRLSLHGDENKCIVEKLLAQIDGESSYPQQNRCIYSSGNALNASEGENVNSMPELANAALYSSELLKSKGHIQAERKRREKLNQRFIALSAILPGLKKMDKVSVLGTAIKYVKQLEEQLKLLEDTTVKQIVKSTGCENLNNGHNATSGMDNTFLCTRQQPDIEARAAGKTVLIRVHCDKIRNILLRCLEELERMPLSIMNANVMSFSTTSVDLTITAQIEQDSPLKTDEIVENLHRFINKLAHGP</sequence>
<keyword evidence="7" id="KW-1185">Reference proteome</keyword>
<evidence type="ECO:0000256" key="3">
    <source>
        <dbReference type="ARBA" id="ARBA00023163"/>
    </source>
</evidence>
<evidence type="ECO:0000259" key="5">
    <source>
        <dbReference type="PROSITE" id="PS50888"/>
    </source>
</evidence>
<protein>
    <recommendedName>
        <fullName evidence="5">BHLH domain-containing protein</fullName>
    </recommendedName>
</protein>
<dbReference type="GO" id="GO:0046983">
    <property type="term" value="F:protein dimerization activity"/>
    <property type="evidence" value="ECO:0007669"/>
    <property type="project" value="InterPro"/>
</dbReference>
<dbReference type="AlphaFoldDB" id="A0A8T2UD55"/>
<dbReference type="InterPro" id="IPR054502">
    <property type="entry name" value="bHLH-TF_ACT-like_plant"/>
</dbReference>
<dbReference type="EMBL" id="CM035413">
    <property type="protein sequence ID" value="KAH7431816.1"/>
    <property type="molecule type" value="Genomic_DNA"/>
</dbReference>
<dbReference type="InterPro" id="IPR052610">
    <property type="entry name" value="bHLH_transcription_regulator"/>
</dbReference>
<keyword evidence="2" id="KW-0805">Transcription regulation</keyword>
<proteinExistence type="predicted"/>
<dbReference type="Pfam" id="PF00010">
    <property type="entry name" value="HLH"/>
    <property type="match status" value="1"/>
</dbReference>
<organism evidence="6 7">
    <name type="scientific">Ceratopteris richardii</name>
    <name type="common">Triangle waterfern</name>
    <dbReference type="NCBI Taxonomy" id="49495"/>
    <lineage>
        <taxon>Eukaryota</taxon>
        <taxon>Viridiplantae</taxon>
        <taxon>Streptophyta</taxon>
        <taxon>Embryophyta</taxon>
        <taxon>Tracheophyta</taxon>
        <taxon>Polypodiopsida</taxon>
        <taxon>Polypodiidae</taxon>
        <taxon>Polypodiales</taxon>
        <taxon>Pteridineae</taxon>
        <taxon>Pteridaceae</taxon>
        <taxon>Parkerioideae</taxon>
        <taxon>Ceratopteris</taxon>
    </lineage>
</organism>
<evidence type="ECO:0000256" key="2">
    <source>
        <dbReference type="ARBA" id="ARBA00023015"/>
    </source>
</evidence>
<dbReference type="PROSITE" id="PS50888">
    <property type="entry name" value="BHLH"/>
    <property type="match status" value="1"/>
</dbReference>
<keyword evidence="3" id="KW-0804">Transcription</keyword>
<dbReference type="Proteomes" id="UP000825935">
    <property type="component" value="Chromosome 8"/>
</dbReference>
<dbReference type="SUPFAM" id="SSF47459">
    <property type="entry name" value="HLH, helix-loop-helix DNA-binding domain"/>
    <property type="match status" value="1"/>
</dbReference>
<dbReference type="PANTHER" id="PTHR45959:SF2">
    <property type="entry name" value="BHLH TRANSCRIPTION FACTOR"/>
    <property type="match status" value="1"/>
</dbReference>
<evidence type="ECO:0000313" key="7">
    <source>
        <dbReference type="Proteomes" id="UP000825935"/>
    </source>
</evidence>
<dbReference type="GO" id="GO:0005634">
    <property type="term" value="C:nucleus"/>
    <property type="evidence" value="ECO:0007669"/>
    <property type="project" value="UniProtKB-SubCell"/>
</dbReference>